<dbReference type="PANTHER" id="PTHR12126:SF11">
    <property type="entry name" value="NADH DEHYDROGENASE [UBIQUINONE] 1 ALPHA SUBCOMPLEX SUBUNIT 9, MITOCHONDRIAL"/>
    <property type="match status" value="1"/>
</dbReference>
<dbReference type="GO" id="GO:0044877">
    <property type="term" value="F:protein-containing complex binding"/>
    <property type="evidence" value="ECO:0007669"/>
    <property type="project" value="TreeGrafter"/>
</dbReference>
<dbReference type="CDD" id="cd05271">
    <property type="entry name" value="NDUFA9_like_SDR_a"/>
    <property type="match status" value="1"/>
</dbReference>
<sequence length="320" mass="35944">MNRKKVSIFGGTGFIGSLLTAALSHNGYRVTVFSRDRNVQNSASCLPFVEYVNECKLEDEALIREHLQGSEFVINMIGTWSNKRRRATKAHVAFPKRIFEIADELGVKKMIHFSALGATVNSSSTFLATKAAGDKELLDLAQNRQMKLAIVAPSLVVGYEDAFTYHIARWIRTMPVLLLPMAKAQVQPVFVGDVVEATLKLLAADHDQTVFELAGTERYTLKEIAKKVATEITPKKRRIIGFPNGLASFIALFIGFMPRFPYSRNQIKASKTPSVTDRQDFEVLGITPASYESVRQYEMPTTVLDKYYYDRLNARRPVKP</sequence>
<dbReference type="InterPro" id="IPR036291">
    <property type="entry name" value="NAD(P)-bd_dom_sf"/>
</dbReference>
<keyword evidence="1" id="KW-1133">Transmembrane helix</keyword>
<reference evidence="3" key="1">
    <citation type="journal article" date="2021" name="PeerJ">
        <title>Extensive microbial diversity within the chicken gut microbiome revealed by metagenomics and culture.</title>
        <authorList>
            <person name="Gilroy R."/>
            <person name="Ravi A."/>
            <person name="Getino M."/>
            <person name="Pursley I."/>
            <person name="Horton D.L."/>
            <person name="Alikhan N.F."/>
            <person name="Baker D."/>
            <person name="Gharbi K."/>
            <person name="Hall N."/>
            <person name="Watson M."/>
            <person name="Adriaenssens E.M."/>
            <person name="Foster-Nyarko E."/>
            <person name="Jarju S."/>
            <person name="Secka A."/>
            <person name="Antonio M."/>
            <person name="Oren A."/>
            <person name="Chaudhuri R.R."/>
            <person name="La Ragione R."/>
            <person name="Hildebrand F."/>
            <person name="Pallen M.J."/>
        </authorList>
    </citation>
    <scope>NUCLEOTIDE SEQUENCE</scope>
    <source>
        <strain evidence="3">CHK160-9182</strain>
    </source>
</reference>
<dbReference type="SUPFAM" id="SSF51735">
    <property type="entry name" value="NAD(P)-binding Rossmann-fold domains"/>
    <property type="match status" value="1"/>
</dbReference>
<accession>A0A9D1TU64</accession>
<dbReference type="Pfam" id="PF01370">
    <property type="entry name" value="Epimerase"/>
    <property type="match status" value="1"/>
</dbReference>
<feature type="domain" description="NAD-dependent epimerase/dehydratase" evidence="2">
    <location>
        <begin position="8"/>
        <end position="205"/>
    </location>
</feature>
<dbReference type="Gene3D" id="3.40.50.720">
    <property type="entry name" value="NAD(P)-binding Rossmann-like Domain"/>
    <property type="match status" value="1"/>
</dbReference>
<dbReference type="PANTHER" id="PTHR12126">
    <property type="entry name" value="NADH-UBIQUINONE OXIDOREDUCTASE 39 KDA SUBUNIT-RELATED"/>
    <property type="match status" value="1"/>
</dbReference>
<dbReference type="InterPro" id="IPR001509">
    <property type="entry name" value="Epimerase_deHydtase"/>
</dbReference>
<proteinExistence type="predicted"/>
<evidence type="ECO:0000256" key="1">
    <source>
        <dbReference type="SAM" id="Phobius"/>
    </source>
</evidence>
<evidence type="ECO:0000313" key="3">
    <source>
        <dbReference type="EMBL" id="HIW06350.1"/>
    </source>
</evidence>
<evidence type="ECO:0000259" key="2">
    <source>
        <dbReference type="Pfam" id="PF01370"/>
    </source>
</evidence>
<protein>
    <submittedName>
        <fullName evidence="3">Complex I NDUFA9 subunit family protein</fullName>
    </submittedName>
</protein>
<gene>
    <name evidence="3" type="ORF">H9889_03365</name>
</gene>
<organism evidence="3 4">
    <name type="scientific">Candidatus Ignatzschineria merdigallinarum</name>
    <dbReference type="NCBI Taxonomy" id="2838621"/>
    <lineage>
        <taxon>Bacteria</taxon>
        <taxon>Pseudomonadati</taxon>
        <taxon>Pseudomonadota</taxon>
        <taxon>Gammaproteobacteria</taxon>
        <taxon>Cardiobacteriales</taxon>
        <taxon>Ignatzschineriaceae</taxon>
        <taxon>Ignatzschineria</taxon>
    </lineage>
</organism>
<dbReference type="AlphaFoldDB" id="A0A9D1TU64"/>
<dbReference type="Proteomes" id="UP000823934">
    <property type="component" value="Unassembled WGS sequence"/>
</dbReference>
<comment type="caution">
    <text evidence="3">The sequence shown here is derived from an EMBL/GenBank/DDBJ whole genome shotgun (WGS) entry which is preliminary data.</text>
</comment>
<reference evidence="3" key="2">
    <citation type="submission" date="2021-04" db="EMBL/GenBank/DDBJ databases">
        <authorList>
            <person name="Gilroy R."/>
        </authorList>
    </citation>
    <scope>NUCLEOTIDE SEQUENCE</scope>
    <source>
        <strain evidence="3">CHK160-9182</strain>
    </source>
</reference>
<evidence type="ECO:0000313" key="4">
    <source>
        <dbReference type="Proteomes" id="UP000823934"/>
    </source>
</evidence>
<dbReference type="EMBL" id="DXHP01000073">
    <property type="protein sequence ID" value="HIW06350.1"/>
    <property type="molecule type" value="Genomic_DNA"/>
</dbReference>
<feature type="transmembrane region" description="Helical" evidence="1">
    <location>
        <begin position="239"/>
        <end position="258"/>
    </location>
</feature>
<keyword evidence="1" id="KW-0472">Membrane</keyword>
<dbReference type="InterPro" id="IPR051207">
    <property type="entry name" value="ComplexI_NDUFA9_subunit"/>
</dbReference>
<name>A0A9D1TU64_9GAMM</name>
<keyword evidence="1" id="KW-0812">Transmembrane</keyword>